<organism evidence="2 3">
    <name type="scientific">Pararobbsia silviterrae</name>
    <dbReference type="NCBI Taxonomy" id="1792498"/>
    <lineage>
        <taxon>Bacteria</taxon>
        <taxon>Pseudomonadati</taxon>
        <taxon>Pseudomonadota</taxon>
        <taxon>Betaproteobacteria</taxon>
        <taxon>Burkholderiales</taxon>
        <taxon>Burkholderiaceae</taxon>
        <taxon>Pararobbsia</taxon>
    </lineage>
</organism>
<sequence length="152" mass="16418">MTFDDVSQVAFSASRFGVFTAFNFVAGGRHEYAVQMRGKVRVAKGMTVTALLTEACNWQTVTGWVDHATGRIVGVPPIWVSRCAGLLFCALFVSIALLGTTFRGAGPFAIGMDIAFGLPALIAIIRWRSDGQVWHRLDALRSGLKLPSTIGE</sequence>
<reference evidence="2 3" key="1">
    <citation type="submission" date="2018-10" db="EMBL/GenBank/DDBJ databases">
        <title>Robbsia sp. DHC34, isolated from soil.</title>
        <authorList>
            <person name="Gao Z.-H."/>
            <person name="Qiu L.-H."/>
        </authorList>
    </citation>
    <scope>NUCLEOTIDE SEQUENCE [LARGE SCALE GENOMIC DNA]</scope>
    <source>
        <strain evidence="2 3">DHC34</strain>
    </source>
</reference>
<evidence type="ECO:0000313" key="3">
    <source>
        <dbReference type="Proteomes" id="UP000270342"/>
    </source>
</evidence>
<keyword evidence="1" id="KW-1133">Transmembrane helix</keyword>
<proteinExistence type="predicted"/>
<feature type="transmembrane region" description="Helical" evidence="1">
    <location>
        <begin position="108"/>
        <end position="127"/>
    </location>
</feature>
<keyword evidence="1" id="KW-0812">Transmembrane</keyword>
<evidence type="ECO:0000256" key="1">
    <source>
        <dbReference type="SAM" id="Phobius"/>
    </source>
</evidence>
<name>A0A494XAN3_9BURK</name>
<comment type="caution">
    <text evidence="2">The sequence shown here is derived from an EMBL/GenBank/DDBJ whole genome shotgun (WGS) entry which is preliminary data.</text>
</comment>
<feature type="transmembrane region" description="Helical" evidence="1">
    <location>
        <begin position="79"/>
        <end position="102"/>
    </location>
</feature>
<dbReference type="AlphaFoldDB" id="A0A494XAN3"/>
<accession>A0A494XAN3</accession>
<evidence type="ECO:0000313" key="2">
    <source>
        <dbReference type="EMBL" id="RKP47815.1"/>
    </source>
</evidence>
<gene>
    <name evidence="2" type="ORF">D7S86_22950</name>
</gene>
<dbReference type="EMBL" id="RBZU01000012">
    <property type="protein sequence ID" value="RKP47815.1"/>
    <property type="molecule type" value="Genomic_DNA"/>
</dbReference>
<dbReference type="Proteomes" id="UP000270342">
    <property type="component" value="Unassembled WGS sequence"/>
</dbReference>
<keyword evidence="3" id="KW-1185">Reference proteome</keyword>
<keyword evidence="1" id="KW-0472">Membrane</keyword>
<protein>
    <submittedName>
        <fullName evidence="2">Uncharacterized protein</fullName>
    </submittedName>
</protein>